<dbReference type="STRING" id="587909.SAMN05421810_102428"/>
<accession>A0A1I5PX38</accession>
<feature type="domain" description="NAD(P)-binding" evidence="1">
    <location>
        <begin position="4"/>
        <end position="117"/>
    </location>
</feature>
<sequence>MYSRGATNIVAAMRNHRVSRLVCVTSMGVEGKSAPEESLLWRRVIAPILLTMGRTIYADMARMEDIVRGSDLDWTIVRPAGLFDRDTVTSYRAEPRRLVGRFTSRADLADALLREATENRHVHPCIDVVTTGEHTELPPGLGEGGAAHR</sequence>
<dbReference type="InterPro" id="IPR016040">
    <property type="entry name" value="NAD(P)-bd_dom"/>
</dbReference>
<dbReference type="PANTHER" id="PTHR15020">
    <property type="entry name" value="FLAVIN REDUCTASE-RELATED"/>
    <property type="match status" value="1"/>
</dbReference>
<evidence type="ECO:0000313" key="3">
    <source>
        <dbReference type="Proteomes" id="UP000198727"/>
    </source>
</evidence>
<keyword evidence="3" id="KW-1185">Reference proteome</keyword>
<gene>
    <name evidence="2" type="ORF">SAMN05421810_102428</name>
</gene>
<evidence type="ECO:0000313" key="2">
    <source>
        <dbReference type="EMBL" id="SFP38507.1"/>
    </source>
</evidence>
<dbReference type="PANTHER" id="PTHR15020:SF50">
    <property type="entry name" value="UPF0659 PROTEIN YMR090W"/>
    <property type="match status" value="1"/>
</dbReference>
<evidence type="ECO:0000259" key="1">
    <source>
        <dbReference type="Pfam" id="PF13460"/>
    </source>
</evidence>
<proteinExistence type="predicted"/>
<dbReference type="Pfam" id="PF13460">
    <property type="entry name" value="NAD_binding_10"/>
    <property type="match status" value="1"/>
</dbReference>
<reference evidence="3" key="1">
    <citation type="submission" date="2016-10" db="EMBL/GenBank/DDBJ databases">
        <authorList>
            <person name="Varghese N."/>
            <person name="Submissions S."/>
        </authorList>
    </citation>
    <scope>NUCLEOTIDE SEQUENCE [LARGE SCALE GENOMIC DNA]</scope>
    <source>
        <strain evidence="3">CGMCC 4.5579</strain>
    </source>
</reference>
<organism evidence="2 3">
    <name type="scientific">Amycolatopsis arida</name>
    <dbReference type="NCBI Taxonomy" id="587909"/>
    <lineage>
        <taxon>Bacteria</taxon>
        <taxon>Bacillati</taxon>
        <taxon>Actinomycetota</taxon>
        <taxon>Actinomycetes</taxon>
        <taxon>Pseudonocardiales</taxon>
        <taxon>Pseudonocardiaceae</taxon>
        <taxon>Amycolatopsis</taxon>
    </lineage>
</organism>
<dbReference type="AlphaFoldDB" id="A0A1I5PX38"/>
<name>A0A1I5PX38_9PSEU</name>
<protein>
    <submittedName>
        <fullName evidence="2">NAD(P)H-binding</fullName>
    </submittedName>
</protein>
<dbReference type="InterPro" id="IPR036291">
    <property type="entry name" value="NAD(P)-bd_dom_sf"/>
</dbReference>
<dbReference type="EMBL" id="FOWW01000002">
    <property type="protein sequence ID" value="SFP38507.1"/>
    <property type="molecule type" value="Genomic_DNA"/>
</dbReference>
<dbReference type="Gene3D" id="3.40.50.720">
    <property type="entry name" value="NAD(P)-binding Rossmann-like Domain"/>
    <property type="match status" value="1"/>
</dbReference>
<dbReference type="Proteomes" id="UP000198727">
    <property type="component" value="Unassembled WGS sequence"/>
</dbReference>
<dbReference type="SUPFAM" id="SSF51735">
    <property type="entry name" value="NAD(P)-binding Rossmann-fold domains"/>
    <property type="match status" value="1"/>
</dbReference>